<accession>A0A0N4YT83</accession>
<evidence type="ECO:0000256" key="2">
    <source>
        <dbReference type="SAM" id="Phobius"/>
    </source>
</evidence>
<evidence type="ECO:0000313" key="4">
    <source>
        <dbReference type="EMBL" id="VDL84193.1"/>
    </source>
</evidence>
<feature type="domain" description="Nematode cuticle collagen N-terminal" evidence="3">
    <location>
        <begin position="10"/>
        <end position="38"/>
    </location>
</feature>
<proteinExistence type="predicted"/>
<evidence type="ECO:0000256" key="1">
    <source>
        <dbReference type="ARBA" id="ARBA00022737"/>
    </source>
</evidence>
<dbReference type="WBParaSite" id="NBR_0002045501-mRNA-1">
    <property type="protein sequence ID" value="NBR_0002045501-mRNA-1"/>
    <property type="gene ID" value="NBR_0002045501"/>
</dbReference>
<reference evidence="4 5" key="2">
    <citation type="submission" date="2018-11" db="EMBL/GenBank/DDBJ databases">
        <authorList>
            <consortium name="Pathogen Informatics"/>
        </authorList>
    </citation>
    <scope>NUCLEOTIDE SEQUENCE [LARGE SCALE GENOMIC DNA]</scope>
</reference>
<dbReference type="PROSITE" id="PS51257">
    <property type="entry name" value="PROKAR_LIPOPROTEIN"/>
    <property type="match status" value="1"/>
</dbReference>
<dbReference type="Proteomes" id="UP000271162">
    <property type="component" value="Unassembled WGS sequence"/>
</dbReference>
<evidence type="ECO:0000313" key="6">
    <source>
        <dbReference type="WBParaSite" id="NBR_0002045501-mRNA-1"/>
    </source>
</evidence>
<feature type="transmembrane region" description="Helical" evidence="2">
    <location>
        <begin position="7"/>
        <end position="30"/>
    </location>
</feature>
<keyword evidence="2" id="KW-1133">Transmembrane helix</keyword>
<dbReference type="AlphaFoldDB" id="A0A0N4YT83"/>
<keyword evidence="1" id="KW-0677">Repeat</keyword>
<keyword evidence="2" id="KW-0472">Membrane</keyword>
<protein>
    <submittedName>
        <fullName evidence="6">Col_cuticle_N domain-containing protein</fullName>
    </submittedName>
</protein>
<dbReference type="Pfam" id="PF01484">
    <property type="entry name" value="Col_cuticle_N"/>
    <property type="match status" value="1"/>
</dbReference>
<evidence type="ECO:0000259" key="3">
    <source>
        <dbReference type="Pfam" id="PF01484"/>
    </source>
</evidence>
<reference evidence="6" key="1">
    <citation type="submission" date="2017-02" db="UniProtKB">
        <authorList>
            <consortium name="WormBaseParasite"/>
        </authorList>
    </citation>
    <scope>IDENTIFICATION</scope>
</reference>
<dbReference type="InterPro" id="IPR002486">
    <property type="entry name" value="Col_cuticle_N"/>
</dbReference>
<organism evidence="6">
    <name type="scientific">Nippostrongylus brasiliensis</name>
    <name type="common">Rat hookworm</name>
    <dbReference type="NCBI Taxonomy" id="27835"/>
    <lineage>
        <taxon>Eukaryota</taxon>
        <taxon>Metazoa</taxon>
        <taxon>Ecdysozoa</taxon>
        <taxon>Nematoda</taxon>
        <taxon>Chromadorea</taxon>
        <taxon>Rhabditida</taxon>
        <taxon>Rhabditina</taxon>
        <taxon>Rhabditomorpha</taxon>
        <taxon>Strongyloidea</taxon>
        <taxon>Heligmosomidae</taxon>
        <taxon>Nippostrongylus</taxon>
    </lineage>
</organism>
<evidence type="ECO:0000313" key="5">
    <source>
        <dbReference type="Proteomes" id="UP000271162"/>
    </source>
</evidence>
<sequence length="78" mass="8402">MLTEKNVVIAATTASLLAIGACLIVLPSLYNEINDVHNMKRVQDSENNLHPSSITPKGALKNNLALINHLANKTKAIL</sequence>
<keyword evidence="2" id="KW-0812">Transmembrane</keyword>
<keyword evidence="5" id="KW-1185">Reference proteome</keyword>
<name>A0A0N4YT83_NIPBR</name>
<gene>
    <name evidence="4" type="ORF">NBR_LOCUS20456</name>
</gene>
<dbReference type="EMBL" id="UYSL01025158">
    <property type="protein sequence ID" value="VDL84193.1"/>
    <property type="molecule type" value="Genomic_DNA"/>
</dbReference>
<dbReference type="GO" id="GO:0042302">
    <property type="term" value="F:structural constituent of cuticle"/>
    <property type="evidence" value="ECO:0007669"/>
    <property type="project" value="InterPro"/>
</dbReference>